<name>A0A3A1QQ89_9BACI</name>
<reference evidence="1 2" key="1">
    <citation type="submission" date="2018-09" db="EMBL/GenBank/DDBJ databases">
        <title>Bacillus saliacetes sp. nov., isolated from Thai shrimp paste (Ka-pi).</title>
        <authorList>
            <person name="Daroonpunt R."/>
            <person name="Tanasupawat S."/>
            <person name="Yiamsombut S."/>
        </authorList>
    </citation>
    <scope>NUCLEOTIDE SEQUENCE [LARGE SCALE GENOMIC DNA]</scope>
    <source>
        <strain evidence="1 2">SKP7-4</strain>
    </source>
</reference>
<organism evidence="1 2">
    <name type="scientific">Bacillus salacetis</name>
    <dbReference type="NCBI Taxonomy" id="2315464"/>
    <lineage>
        <taxon>Bacteria</taxon>
        <taxon>Bacillati</taxon>
        <taxon>Bacillota</taxon>
        <taxon>Bacilli</taxon>
        <taxon>Bacillales</taxon>
        <taxon>Bacillaceae</taxon>
        <taxon>Bacillus</taxon>
    </lineage>
</organism>
<dbReference type="EMBL" id="QXIR01000041">
    <property type="protein sequence ID" value="RIW28661.1"/>
    <property type="molecule type" value="Genomic_DNA"/>
</dbReference>
<protein>
    <submittedName>
        <fullName evidence="1">Uncharacterized protein</fullName>
    </submittedName>
</protein>
<accession>A0A3A1QQ89</accession>
<evidence type="ECO:0000313" key="1">
    <source>
        <dbReference type="EMBL" id="RIW28661.1"/>
    </source>
</evidence>
<gene>
    <name evidence="1" type="ORF">D3H55_21025</name>
</gene>
<evidence type="ECO:0000313" key="2">
    <source>
        <dbReference type="Proteomes" id="UP000265801"/>
    </source>
</evidence>
<dbReference type="AlphaFoldDB" id="A0A3A1QQ89"/>
<dbReference type="Proteomes" id="UP000265801">
    <property type="component" value="Unassembled WGS sequence"/>
</dbReference>
<comment type="caution">
    <text evidence="1">The sequence shown here is derived from an EMBL/GenBank/DDBJ whole genome shotgun (WGS) entry which is preliminary data.</text>
</comment>
<sequence length="78" mass="8203">MIHLCIFCPFFIIKGEEGVNQFCALGGGSVILTVVLPEPLAGAGDLSLSFESASVNVHHKFYNPALAEQAAGVIISIE</sequence>
<keyword evidence="2" id="KW-1185">Reference proteome</keyword>
<proteinExistence type="predicted"/>